<dbReference type="PANTHER" id="PTHR42765">
    <property type="entry name" value="SOLEUCYL-TRNA SYNTHETASE"/>
    <property type="match status" value="1"/>
</dbReference>
<evidence type="ECO:0000256" key="5">
    <source>
        <dbReference type="ARBA" id="ARBA00023146"/>
    </source>
</evidence>
<dbReference type="GO" id="GO:0005739">
    <property type="term" value="C:mitochondrion"/>
    <property type="evidence" value="ECO:0007669"/>
    <property type="project" value="TreeGrafter"/>
</dbReference>
<dbReference type="GO" id="GO:0032543">
    <property type="term" value="P:mitochondrial translation"/>
    <property type="evidence" value="ECO:0007669"/>
    <property type="project" value="TreeGrafter"/>
</dbReference>
<dbReference type="InterPro" id="IPR050081">
    <property type="entry name" value="Ile-tRNA_ligase"/>
</dbReference>
<dbReference type="InterPro" id="IPR009080">
    <property type="entry name" value="tRNAsynth_Ia_anticodon-bd"/>
</dbReference>
<evidence type="ECO:0000256" key="2">
    <source>
        <dbReference type="ARBA" id="ARBA00022741"/>
    </source>
</evidence>
<reference evidence="8" key="1">
    <citation type="submission" date="2010-08" db="EMBL/GenBank/DDBJ databases">
        <authorList>
            <consortium name="Caenorhabditis japonica Sequencing Consortium"/>
            <person name="Wilson R.K."/>
        </authorList>
    </citation>
    <scope>NUCLEOTIDE SEQUENCE [LARGE SCALE GENOMIC DNA]</scope>
    <source>
        <strain evidence="8">DF5081</strain>
    </source>
</reference>
<evidence type="ECO:0000256" key="3">
    <source>
        <dbReference type="ARBA" id="ARBA00022840"/>
    </source>
</evidence>
<accession>A0A8R1HJE4</accession>
<proteinExistence type="predicted"/>
<keyword evidence="3" id="KW-0067">ATP-binding</keyword>
<evidence type="ECO:0000259" key="6">
    <source>
        <dbReference type="Pfam" id="PF08264"/>
    </source>
</evidence>
<dbReference type="Gene3D" id="1.10.730.20">
    <property type="match status" value="1"/>
</dbReference>
<dbReference type="GO" id="GO:0004822">
    <property type="term" value="F:isoleucine-tRNA ligase activity"/>
    <property type="evidence" value="ECO:0007669"/>
    <property type="project" value="TreeGrafter"/>
</dbReference>
<evidence type="ECO:0000256" key="4">
    <source>
        <dbReference type="ARBA" id="ARBA00022917"/>
    </source>
</evidence>
<organism evidence="7 8">
    <name type="scientific">Caenorhabditis japonica</name>
    <dbReference type="NCBI Taxonomy" id="281687"/>
    <lineage>
        <taxon>Eukaryota</taxon>
        <taxon>Metazoa</taxon>
        <taxon>Ecdysozoa</taxon>
        <taxon>Nematoda</taxon>
        <taxon>Chromadorea</taxon>
        <taxon>Rhabditida</taxon>
        <taxon>Rhabditina</taxon>
        <taxon>Rhabditomorpha</taxon>
        <taxon>Rhabditoidea</taxon>
        <taxon>Rhabditidae</taxon>
        <taxon>Peloderinae</taxon>
        <taxon>Caenorhabditis</taxon>
    </lineage>
</organism>
<dbReference type="PANTHER" id="PTHR42765:SF1">
    <property type="entry name" value="ISOLEUCINE--TRNA LIGASE, MITOCHONDRIAL"/>
    <property type="match status" value="1"/>
</dbReference>
<keyword evidence="8" id="KW-1185">Reference proteome</keyword>
<evidence type="ECO:0000313" key="7">
    <source>
        <dbReference type="EnsemblMetazoa" id="CJA03401.1"/>
    </source>
</evidence>
<evidence type="ECO:0000256" key="1">
    <source>
        <dbReference type="ARBA" id="ARBA00022598"/>
    </source>
</evidence>
<dbReference type="Proteomes" id="UP000005237">
    <property type="component" value="Unassembled WGS sequence"/>
</dbReference>
<dbReference type="InterPro" id="IPR013155">
    <property type="entry name" value="M/V/L/I-tRNA-synth_anticd-bd"/>
</dbReference>
<dbReference type="GO" id="GO:0006428">
    <property type="term" value="P:isoleucyl-tRNA aminoacylation"/>
    <property type="evidence" value="ECO:0007669"/>
    <property type="project" value="TreeGrafter"/>
</dbReference>
<protein>
    <submittedName>
        <fullName evidence="7">Anticodon_1 domain-containing protein</fullName>
    </submittedName>
</protein>
<keyword evidence="5" id="KW-0030">Aminoacyl-tRNA synthetase</keyword>
<name>A0A8R1HJE4_CAEJA</name>
<feature type="domain" description="Methionyl/Valyl/Leucyl/Isoleucyl-tRNA synthetase anticodon-binding" evidence="6">
    <location>
        <begin position="236"/>
        <end position="328"/>
    </location>
</feature>
<reference evidence="7" key="2">
    <citation type="submission" date="2022-06" db="UniProtKB">
        <authorList>
            <consortium name="EnsemblMetazoa"/>
        </authorList>
    </citation>
    <scope>IDENTIFICATION</scope>
    <source>
        <strain evidence="7">DF5081</strain>
    </source>
</reference>
<evidence type="ECO:0000313" key="8">
    <source>
        <dbReference type="Proteomes" id="UP000005237"/>
    </source>
</evidence>
<keyword evidence="2" id="KW-0547">Nucleotide-binding</keyword>
<dbReference type="Pfam" id="PF08264">
    <property type="entry name" value="Anticodon_1"/>
    <property type="match status" value="1"/>
</dbReference>
<keyword evidence="4" id="KW-0648">Protein biosynthesis</keyword>
<dbReference type="AlphaFoldDB" id="A0A8R1HJE4"/>
<keyword evidence="1" id="KW-0436">Ligase</keyword>
<dbReference type="EnsemblMetazoa" id="CJA03401.1">
    <property type="protein sequence ID" value="CJA03401.1"/>
    <property type="gene ID" value="WBGene00122605"/>
</dbReference>
<dbReference type="GO" id="GO:0005524">
    <property type="term" value="F:ATP binding"/>
    <property type="evidence" value="ECO:0007669"/>
    <property type="project" value="UniProtKB-KW"/>
</dbReference>
<sequence length="344" mass="38460">MMFYWLSQLFQISSSQSLRHIRLLNSFFVRSSTDENGDIGDVTSYNPGKLSFQQLIAAAQVFSSKHERPLNGHEEEQDLTSGVALIMLSHGADTHRLEVSSIISTLFTHCLLLQLIASLLISEENPKLKAALIGSASPISVKLDESIYPTIYGILNESSETATDFDNRPAVGSLLSRMLGIEHANLLKILVSSNLIKSMNLLRRFEETKATNLLEEVTKSVKARCIDLKSVELEKYVRDRLYCDRVGSESHLSAQFTLHRLAHNLAHIMSPILPHLSSEILQHLPGTHEKQILRQKFSNLTSGITEHNISELAEHMKLIQEIRNQLEAAAGPKIDTSKKVIVFS</sequence>
<dbReference type="SUPFAM" id="SSF47323">
    <property type="entry name" value="Anticodon-binding domain of a subclass of class I aminoacyl-tRNA synthetases"/>
    <property type="match status" value="1"/>
</dbReference>